<dbReference type="InterPro" id="IPR001387">
    <property type="entry name" value="Cro/C1-type_HTH"/>
</dbReference>
<feature type="domain" description="HTH cro/C1-type" evidence="1">
    <location>
        <begin position="32"/>
        <end position="73"/>
    </location>
</feature>
<dbReference type="RefSeq" id="WP_066503965.1">
    <property type="nucleotide sequence ID" value="NZ_LNCU01000039.1"/>
</dbReference>
<sequence length="123" mass="13552">MKSKKSASTQFDVEALQAALDSERITRDLNWKDVSAQSGVSASTLTRLTQGKRPDVDSLTALTHWLGLSADRFMRLPQRGFGSASPLAQISSILRDDPNLNKDAATALDEMIKSTYARLRSQR</sequence>
<evidence type="ECO:0000259" key="1">
    <source>
        <dbReference type="PROSITE" id="PS50943"/>
    </source>
</evidence>
<dbReference type="GO" id="GO:0003677">
    <property type="term" value="F:DNA binding"/>
    <property type="evidence" value="ECO:0007669"/>
    <property type="project" value="InterPro"/>
</dbReference>
<dbReference type="Proteomes" id="UP000057737">
    <property type="component" value="Unassembled WGS sequence"/>
</dbReference>
<evidence type="ECO:0000313" key="3">
    <source>
        <dbReference type="Proteomes" id="UP000057737"/>
    </source>
</evidence>
<dbReference type="Gene3D" id="1.10.260.40">
    <property type="entry name" value="lambda repressor-like DNA-binding domains"/>
    <property type="match status" value="1"/>
</dbReference>
<dbReference type="AlphaFoldDB" id="A0A109JZW7"/>
<dbReference type="Pfam" id="PF01381">
    <property type="entry name" value="HTH_3"/>
    <property type="match status" value="1"/>
</dbReference>
<name>A0A109JZW7_9BRAD</name>
<protein>
    <submittedName>
        <fullName evidence="2">XRE family transcriptional regulator</fullName>
    </submittedName>
</protein>
<reference evidence="2 3" key="1">
    <citation type="submission" date="2015-11" db="EMBL/GenBank/DDBJ databases">
        <title>Draft Genome Sequence of the Strain BR 10303 (Bradyrhizobium sp.) isolated from nodules of Centrolobium paraense.</title>
        <authorList>
            <person name="Zelli J.E."/>
            <person name="Simoes-Araujo J.L."/>
            <person name="Barauna A.C."/>
            <person name="Silva K."/>
        </authorList>
    </citation>
    <scope>NUCLEOTIDE SEQUENCE [LARGE SCALE GENOMIC DNA]</scope>
    <source>
        <strain evidence="2 3">BR 10303</strain>
    </source>
</reference>
<keyword evidence="3" id="KW-1185">Reference proteome</keyword>
<proteinExistence type="predicted"/>
<evidence type="ECO:0000313" key="2">
    <source>
        <dbReference type="EMBL" id="KWV58224.1"/>
    </source>
</evidence>
<dbReference type="InterPro" id="IPR010982">
    <property type="entry name" value="Lambda_DNA-bd_dom_sf"/>
</dbReference>
<dbReference type="SUPFAM" id="SSF47413">
    <property type="entry name" value="lambda repressor-like DNA-binding domains"/>
    <property type="match status" value="1"/>
</dbReference>
<dbReference type="PROSITE" id="PS50943">
    <property type="entry name" value="HTH_CROC1"/>
    <property type="match status" value="1"/>
</dbReference>
<dbReference type="OrthoDB" id="513181at2"/>
<organism evidence="2 3">
    <name type="scientific">Bradyrhizobium macuxiense</name>
    <dbReference type="NCBI Taxonomy" id="1755647"/>
    <lineage>
        <taxon>Bacteria</taxon>
        <taxon>Pseudomonadati</taxon>
        <taxon>Pseudomonadota</taxon>
        <taxon>Alphaproteobacteria</taxon>
        <taxon>Hyphomicrobiales</taxon>
        <taxon>Nitrobacteraceae</taxon>
        <taxon>Bradyrhizobium</taxon>
    </lineage>
</organism>
<gene>
    <name evidence="2" type="ORF">AS156_36105</name>
</gene>
<accession>A0A109JZW7</accession>
<comment type="caution">
    <text evidence="2">The sequence shown here is derived from an EMBL/GenBank/DDBJ whole genome shotgun (WGS) entry which is preliminary data.</text>
</comment>
<dbReference type="EMBL" id="LNCU01000039">
    <property type="protein sequence ID" value="KWV58224.1"/>
    <property type="molecule type" value="Genomic_DNA"/>
</dbReference>